<evidence type="ECO:0000313" key="1">
    <source>
        <dbReference type="EMBL" id="VVC96136.1"/>
    </source>
</evidence>
<proteinExistence type="predicted"/>
<dbReference type="EMBL" id="FZQP02002560">
    <property type="protein sequence ID" value="VVC96136.1"/>
    <property type="molecule type" value="Genomic_DNA"/>
</dbReference>
<gene>
    <name evidence="1" type="ORF">LSINAPIS_LOCUS7694</name>
</gene>
<protein>
    <submittedName>
        <fullName evidence="1">Uncharacterized protein</fullName>
    </submittedName>
</protein>
<sequence>MTEMDLNDSGQGIDSEEARYRWNHSNVVMLADTLIPIIEWRAKPDLDGITEMLLSDVTMTSNTESNGKTSTAFSSARVCVKNINLTPDPNDQASIFFTMTEMDLNDSGQGIDSEEARYRWNHSNVVMLADTLIPIIEWRVKPDLDGITEMLLSDVTMTSNTESNGKTSTAFSSARVCVKNINLTPDKNDQA</sequence>
<accession>A0A5E4QF78</accession>
<evidence type="ECO:0000313" key="2">
    <source>
        <dbReference type="Proteomes" id="UP000324832"/>
    </source>
</evidence>
<organism evidence="1 2">
    <name type="scientific">Leptidea sinapis</name>
    <dbReference type="NCBI Taxonomy" id="189913"/>
    <lineage>
        <taxon>Eukaryota</taxon>
        <taxon>Metazoa</taxon>
        <taxon>Ecdysozoa</taxon>
        <taxon>Arthropoda</taxon>
        <taxon>Hexapoda</taxon>
        <taxon>Insecta</taxon>
        <taxon>Pterygota</taxon>
        <taxon>Neoptera</taxon>
        <taxon>Endopterygota</taxon>
        <taxon>Lepidoptera</taxon>
        <taxon>Glossata</taxon>
        <taxon>Ditrysia</taxon>
        <taxon>Papilionoidea</taxon>
        <taxon>Pieridae</taxon>
        <taxon>Dismorphiinae</taxon>
        <taxon>Leptidea</taxon>
    </lineage>
</organism>
<dbReference type="AlphaFoldDB" id="A0A5E4QF78"/>
<name>A0A5E4QF78_9NEOP</name>
<keyword evidence="2" id="KW-1185">Reference proteome</keyword>
<dbReference type="Proteomes" id="UP000324832">
    <property type="component" value="Unassembled WGS sequence"/>
</dbReference>
<reference evidence="1 2" key="1">
    <citation type="submission" date="2017-07" db="EMBL/GenBank/DDBJ databases">
        <authorList>
            <person name="Talla V."/>
            <person name="Backstrom N."/>
        </authorList>
    </citation>
    <scope>NUCLEOTIDE SEQUENCE [LARGE SCALE GENOMIC DNA]</scope>
</reference>